<dbReference type="SUPFAM" id="SSF103473">
    <property type="entry name" value="MFS general substrate transporter"/>
    <property type="match status" value="1"/>
</dbReference>
<feature type="transmembrane region" description="Helical" evidence="7">
    <location>
        <begin position="377"/>
        <end position="394"/>
    </location>
</feature>
<comment type="subcellular location">
    <subcellularLocation>
        <location evidence="1">Membrane</location>
        <topology evidence="1">Multi-pass membrane protein</topology>
    </subcellularLocation>
</comment>
<feature type="transmembrane region" description="Helical" evidence="7">
    <location>
        <begin position="157"/>
        <end position="174"/>
    </location>
</feature>
<evidence type="ECO:0000313" key="9">
    <source>
        <dbReference type="Proteomes" id="UP001259832"/>
    </source>
</evidence>
<evidence type="ECO:0000313" key="8">
    <source>
        <dbReference type="EMBL" id="KAK1948166.1"/>
    </source>
</evidence>
<sequence>MEFPIRFPLRMSHTTLAETDFEMPLPDEKVELYNPDSAAMLSDSRCSMSPLDPPAHDYDKLRYVYDDYIEGGALRSGGAPNLFSRQYIGLVAQYAAVGFIDGVLPNVIYPFLQNYLNIPGSQTTTATVMVQLPWSFKVFYGIVSDCFPLWGYRRRPYMVMGWIVTLAMLLEMGFTPEGRPYFTDTTYRDVKPEEYTPEIVATINYDAANQGALYIIPMMGCVFGYLMSDVCADGIVVELAQREPLEIRGRTQTVIYTTRYVFNILALVLVAFCFNGDEYGGDFDFSLSFPILMLIVAVALIPMVPITWMFIYEEKRPEYHKNFKHYMCELWDIVQTRAVYQYIAYQTISGIFAMFTWVSAMPIQTNWVNVSPLAEKIAGFFTTGAFAMSVWFAGNYGRDWDWRRTTVVTMVWNLALDATVKLLTIWDVTRSPWFWLGIPILQQVPQGIIYIVGSFIIVELSSEGHEGAMYGLLTTVYNLCTPFSAAITRNVDSMWDLSTERIQNDSHGVRQDVTYTVLIMYAVNLCSLVFLVMLPRQKEQTQVMKRLGGSSYAMGIVTVIYLVFALVWSVMTNVMSIYDSTACLKRLEITDQILKSFVIAPPPPQVQMGPRDRSSLLRYGSTKADKNEHELPQYAVPDRRSALTGMPLRTVFYALNGVVLFVLLSLCISMHNTISRLETQSVESVNDIRQETVNARKDVNAGDLHYLSKGGLLPMALLPSKFAVDHVTPRQDQAYRGTCWDFATIGFLEQSYRAHGIRKGWLKPDEYVAFSEQAYGVEILKLCTGDADSQQQKACRVAGDEMWMNSTEGGEVPELYYLQNGLKESIFPQSVCKYYTDPGNDTLCPGLEAAQAAGNPLKFQLSSMTTKYDDMSVREHLVRKNQAMPLSTPIAMTTHYYPCIGAFANDRHCQAETCTLCPGDMATTTCCIPLKGGRNRNMEGEFFSHRGMSIEGGHAMLLVGYNDAFLTREGFTGGLIVKNSWADGPTQGSHSLAYWMQEVSDWEERSVCPNSYNPFNWYQCGNEGISAKQPGNETHEYNEGVKDCLTEETKLFAKINIQPLHLKCKDPALCRTDGDFTYFVRNTTDWGDRMTVMCLWEYSKEQHVAREICLPPMLEVYIALTLGPIEEETKENDTDRCGFYFIPYVALRQWIAQFQGFFVNSFDIEWDPQSYAVNKDLRPELDYSLLEASTKQQNHSEFLGPFPYAKVVQHFS</sequence>
<evidence type="ECO:0000256" key="4">
    <source>
        <dbReference type="ARBA" id="ARBA00022692"/>
    </source>
</evidence>
<dbReference type="InterPro" id="IPR036259">
    <property type="entry name" value="MFS_trans_sf"/>
</dbReference>
<proteinExistence type="inferred from homology"/>
<dbReference type="CDD" id="cd02619">
    <property type="entry name" value="Peptidase_C1"/>
    <property type="match status" value="1"/>
</dbReference>
<comment type="caution">
    <text evidence="8">The sequence shown here is derived from an EMBL/GenBank/DDBJ whole genome shotgun (WGS) entry which is preliminary data.</text>
</comment>
<evidence type="ECO:0000256" key="1">
    <source>
        <dbReference type="ARBA" id="ARBA00004141"/>
    </source>
</evidence>
<feature type="transmembrane region" description="Helical" evidence="7">
    <location>
        <begin position="513"/>
        <end position="532"/>
    </location>
</feature>
<feature type="transmembrane region" description="Helical" evidence="7">
    <location>
        <begin position="214"/>
        <end position="239"/>
    </location>
</feature>
<dbReference type="SUPFAM" id="SSF54001">
    <property type="entry name" value="Cysteine proteinases"/>
    <property type="match status" value="1"/>
</dbReference>
<dbReference type="InterPro" id="IPR038765">
    <property type="entry name" value="Papain-like_cys_pep_sf"/>
</dbReference>
<name>A0AAD9H225_9STRA</name>
<evidence type="ECO:0000256" key="6">
    <source>
        <dbReference type="ARBA" id="ARBA00023136"/>
    </source>
</evidence>
<accession>A0AAD9H225</accession>
<feature type="transmembrane region" description="Helical" evidence="7">
    <location>
        <begin position="650"/>
        <end position="668"/>
    </location>
</feature>
<feature type="transmembrane region" description="Helical" evidence="7">
    <location>
        <begin position="260"/>
        <end position="277"/>
    </location>
</feature>
<evidence type="ECO:0000256" key="7">
    <source>
        <dbReference type="SAM" id="Phobius"/>
    </source>
</evidence>
<keyword evidence="4 7" id="KW-0812">Transmembrane</keyword>
<keyword evidence="5 7" id="KW-1133">Transmembrane helix</keyword>
<gene>
    <name evidence="8" type="ORF">P3T76_000456</name>
</gene>
<feature type="transmembrane region" description="Helical" evidence="7">
    <location>
        <begin position="339"/>
        <end position="357"/>
    </location>
</feature>
<comment type="similarity">
    <text evidence="2">Belongs to the major facilitator superfamily. Folate-biopterin transporter (TC 2.A.71) family.</text>
</comment>
<dbReference type="EMBL" id="JASMQC010000001">
    <property type="protein sequence ID" value="KAK1948166.1"/>
    <property type="molecule type" value="Genomic_DNA"/>
</dbReference>
<dbReference type="Pfam" id="PF03092">
    <property type="entry name" value="BT1"/>
    <property type="match status" value="1"/>
</dbReference>
<evidence type="ECO:0000256" key="5">
    <source>
        <dbReference type="ARBA" id="ARBA00022989"/>
    </source>
</evidence>
<dbReference type="AlphaFoldDB" id="A0AAD9H225"/>
<dbReference type="GO" id="GO:0016020">
    <property type="term" value="C:membrane"/>
    <property type="evidence" value="ECO:0007669"/>
    <property type="project" value="UniProtKB-SubCell"/>
</dbReference>
<dbReference type="Gene3D" id="1.20.1250.20">
    <property type="entry name" value="MFS general substrate transporter like domains"/>
    <property type="match status" value="1"/>
</dbReference>
<keyword evidence="9" id="KW-1185">Reference proteome</keyword>
<dbReference type="PANTHER" id="PTHR35899">
    <property type="entry name" value="PAPAIN FAMILY CYSTEINE PROTEASE DOMAIN CONTAINING PROTEIN"/>
    <property type="match status" value="1"/>
</dbReference>
<protein>
    <recommendedName>
        <fullName evidence="10">Transmembrane protein</fullName>
    </recommendedName>
</protein>
<keyword evidence="3" id="KW-0813">Transport</keyword>
<feature type="transmembrane region" description="Helical" evidence="7">
    <location>
        <begin position="289"/>
        <end position="311"/>
    </location>
</feature>
<organism evidence="8 9">
    <name type="scientific">Phytophthora citrophthora</name>
    <dbReference type="NCBI Taxonomy" id="4793"/>
    <lineage>
        <taxon>Eukaryota</taxon>
        <taxon>Sar</taxon>
        <taxon>Stramenopiles</taxon>
        <taxon>Oomycota</taxon>
        <taxon>Peronosporomycetes</taxon>
        <taxon>Peronosporales</taxon>
        <taxon>Peronosporaceae</taxon>
        <taxon>Phytophthora</taxon>
    </lineage>
</organism>
<dbReference type="PANTHER" id="PTHR35899:SF1">
    <property type="entry name" value="PEPTIDASE C1A PAPAIN C-TERMINAL DOMAIN-CONTAINING PROTEIN"/>
    <property type="match status" value="1"/>
</dbReference>
<dbReference type="InterPro" id="IPR039309">
    <property type="entry name" value="BT1"/>
</dbReference>
<evidence type="ECO:0000256" key="2">
    <source>
        <dbReference type="ARBA" id="ARBA00007015"/>
    </source>
</evidence>
<keyword evidence="6 7" id="KW-0472">Membrane</keyword>
<evidence type="ECO:0000256" key="3">
    <source>
        <dbReference type="ARBA" id="ARBA00022448"/>
    </source>
</evidence>
<dbReference type="InterPro" id="IPR025660">
    <property type="entry name" value="Pept_his_AS"/>
</dbReference>
<feature type="transmembrane region" description="Helical" evidence="7">
    <location>
        <begin position="552"/>
        <end position="571"/>
    </location>
</feature>
<evidence type="ECO:0008006" key="10">
    <source>
        <dbReference type="Google" id="ProtNLM"/>
    </source>
</evidence>
<dbReference type="Proteomes" id="UP001259832">
    <property type="component" value="Unassembled WGS sequence"/>
</dbReference>
<dbReference type="Gene3D" id="3.90.70.10">
    <property type="entry name" value="Cysteine proteinases"/>
    <property type="match status" value="1"/>
</dbReference>
<reference evidence="8" key="1">
    <citation type="submission" date="2023-08" db="EMBL/GenBank/DDBJ databases">
        <title>Reference Genome Resource for the Citrus Pathogen Phytophthora citrophthora.</title>
        <authorList>
            <person name="Moller H."/>
            <person name="Coetzee B."/>
            <person name="Rose L.J."/>
            <person name="Van Niekerk J.M."/>
        </authorList>
    </citation>
    <scope>NUCLEOTIDE SEQUENCE</scope>
    <source>
        <strain evidence="8">STE-U-9442</strain>
    </source>
</reference>
<dbReference type="PROSITE" id="PS00639">
    <property type="entry name" value="THIOL_PROTEASE_HIS"/>
    <property type="match status" value="1"/>
</dbReference>